<dbReference type="EMBL" id="JFFI01000539">
    <property type="protein sequence ID" value="KXH67146.1"/>
    <property type="molecule type" value="Genomic_DNA"/>
</dbReference>
<dbReference type="Proteomes" id="UP000070121">
    <property type="component" value="Unassembled WGS sequence"/>
</dbReference>
<gene>
    <name evidence="2" type="ORF">CSAL01_08743</name>
</gene>
<dbReference type="AlphaFoldDB" id="A0A135V398"/>
<comment type="caution">
    <text evidence="2">The sequence shown here is derived from an EMBL/GenBank/DDBJ whole genome shotgun (WGS) entry which is preliminary data.</text>
</comment>
<dbReference type="InterPro" id="IPR043129">
    <property type="entry name" value="ATPase_NBD"/>
</dbReference>
<feature type="compositionally biased region" description="Basic residues" evidence="1">
    <location>
        <begin position="113"/>
        <end position="123"/>
    </location>
</feature>
<evidence type="ECO:0000313" key="2">
    <source>
        <dbReference type="EMBL" id="KXH67146.1"/>
    </source>
</evidence>
<dbReference type="OrthoDB" id="2963168at2759"/>
<reference evidence="2 3" key="1">
    <citation type="submission" date="2014-02" db="EMBL/GenBank/DDBJ databases">
        <title>The genome sequence of Colletotrichum salicis CBS 607.94.</title>
        <authorList>
            <person name="Baroncelli R."/>
            <person name="Thon M.R."/>
        </authorList>
    </citation>
    <scope>NUCLEOTIDE SEQUENCE [LARGE SCALE GENOMIC DNA]</scope>
    <source>
        <strain evidence="2 3">CBS 607.94</strain>
    </source>
</reference>
<dbReference type="PANTHER" id="PTHR14187:SF5">
    <property type="entry name" value="HEAT SHOCK 70 KDA PROTEIN 12A"/>
    <property type="match status" value="1"/>
</dbReference>
<evidence type="ECO:0000313" key="3">
    <source>
        <dbReference type="Proteomes" id="UP000070121"/>
    </source>
</evidence>
<dbReference type="SUPFAM" id="SSF53067">
    <property type="entry name" value="Actin-like ATPase domain"/>
    <property type="match status" value="1"/>
</dbReference>
<dbReference type="STRING" id="1209931.A0A135V398"/>
<dbReference type="Gene3D" id="3.30.420.40">
    <property type="match status" value="1"/>
</dbReference>
<name>A0A135V398_9PEZI</name>
<evidence type="ECO:0008006" key="4">
    <source>
        <dbReference type="Google" id="ProtNLM"/>
    </source>
</evidence>
<keyword evidence="3" id="KW-1185">Reference proteome</keyword>
<sequence>MVRTRISEEDEKAIIIGIDFGTTFSGVSWAYSGQPDNIEVISRWESKINLNSEKEKVPSSILFQGKRGNTSWGYAIPNDGKQEPLKWFKLLLVDERDLPDNIRDSSQIATARRLAKSRSRRPRSVGAPPFTD</sequence>
<feature type="region of interest" description="Disordered" evidence="1">
    <location>
        <begin position="109"/>
        <end position="132"/>
    </location>
</feature>
<dbReference type="PANTHER" id="PTHR14187">
    <property type="entry name" value="ALPHA KINASE/ELONGATION FACTOR 2 KINASE"/>
    <property type="match status" value="1"/>
</dbReference>
<protein>
    <recommendedName>
        <fullName evidence="4">Hsp70-like protein</fullName>
    </recommendedName>
</protein>
<organism evidence="2 3">
    <name type="scientific">Colletotrichum salicis</name>
    <dbReference type="NCBI Taxonomy" id="1209931"/>
    <lineage>
        <taxon>Eukaryota</taxon>
        <taxon>Fungi</taxon>
        <taxon>Dikarya</taxon>
        <taxon>Ascomycota</taxon>
        <taxon>Pezizomycotina</taxon>
        <taxon>Sordariomycetes</taxon>
        <taxon>Hypocreomycetidae</taxon>
        <taxon>Glomerellales</taxon>
        <taxon>Glomerellaceae</taxon>
        <taxon>Colletotrichum</taxon>
        <taxon>Colletotrichum acutatum species complex</taxon>
    </lineage>
</organism>
<accession>A0A135V398</accession>
<proteinExistence type="predicted"/>
<evidence type="ECO:0000256" key="1">
    <source>
        <dbReference type="SAM" id="MobiDB-lite"/>
    </source>
</evidence>